<evidence type="ECO:0000313" key="5">
    <source>
        <dbReference type="EMBL" id="KAF2104990.1"/>
    </source>
</evidence>
<dbReference type="Proteomes" id="UP000799772">
    <property type="component" value="Unassembled WGS sequence"/>
</dbReference>
<dbReference type="Pfam" id="PF00701">
    <property type="entry name" value="DHDPS"/>
    <property type="match status" value="1"/>
</dbReference>
<evidence type="ECO:0000256" key="4">
    <source>
        <dbReference type="PIRSR" id="PIRSR001365-2"/>
    </source>
</evidence>
<organism evidence="5 6">
    <name type="scientific">Rhizodiscina lignyota</name>
    <dbReference type="NCBI Taxonomy" id="1504668"/>
    <lineage>
        <taxon>Eukaryota</taxon>
        <taxon>Fungi</taxon>
        <taxon>Dikarya</taxon>
        <taxon>Ascomycota</taxon>
        <taxon>Pezizomycotina</taxon>
        <taxon>Dothideomycetes</taxon>
        <taxon>Pleosporomycetidae</taxon>
        <taxon>Aulographales</taxon>
        <taxon>Rhizodiscinaceae</taxon>
        <taxon>Rhizodiscina</taxon>
    </lineage>
</organism>
<dbReference type="InterPro" id="IPR013785">
    <property type="entry name" value="Aldolase_TIM"/>
</dbReference>
<gene>
    <name evidence="5" type="ORF">NA57DRAFT_71185</name>
</gene>
<evidence type="ECO:0000313" key="6">
    <source>
        <dbReference type="Proteomes" id="UP000799772"/>
    </source>
</evidence>
<evidence type="ECO:0000256" key="1">
    <source>
        <dbReference type="ARBA" id="ARBA00023239"/>
    </source>
</evidence>
<comment type="similarity">
    <text evidence="2">Belongs to the DapA family.</text>
</comment>
<dbReference type="EMBL" id="ML978121">
    <property type="protein sequence ID" value="KAF2104990.1"/>
    <property type="molecule type" value="Genomic_DNA"/>
</dbReference>
<dbReference type="AlphaFoldDB" id="A0A9P4INZ0"/>
<evidence type="ECO:0000256" key="2">
    <source>
        <dbReference type="PIRNR" id="PIRNR001365"/>
    </source>
</evidence>
<dbReference type="OrthoDB" id="191315at2759"/>
<dbReference type="SMART" id="SM01130">
    <property type="entry name" value="DHDPS"/>
    <property type="match status" value="1"/>
</dbReference>
<accession>A0A9P4INZ0</accession>
<evidence type="ECO:0000256" key="3">
    <source>
        <dbReference type="PIRSR" id="PIRSR001365-1"/>
    </source>
</evidence>
<reference evidence="5" key="1">
    <citation type="journal article" date="2020" name="Stud. Mycol.">
        <title>101 Dothideomycetes genomes: a test case for predicting lifestyles and emergence of pathogens.</title>
        <authorList>
            <person name="Haridas S."/>
            <person name="Albert R."/>
            <person name="Binder M."/>
            <person name="Bloem J."/>
            <person name="Labutti K."/>
            <person name="Salamov A."/>
            <person name="Andreopoulos B."/>
            <person name="Baker S."/>
            <person name="Barry K."/>
            <person name="Bills G."/>
            <person name="Bluhm B."/>
            <person name="Cannon C."/>
            <person name="Castanera R."/>
            <person name="Culley D."/>
            <person name="Daum C."/>
            <person name="Ezra D."/>
            <person name="Gonzalez J."/>
            <person name="Henrissat B."/>
            <person name="Kuo A."/>
            <person name="Liang C."/>
            <person name="Lipzen A."/>
            <person name="Lutzoni F."/>
            <person name="Magnuson J."/>
            <person name="Mondo S."/>
            <person name="Nolan M."/>
            <person name="Ohm R."/>
            <person name="Pangilinan J."/>
            <person name="Park H.-J."/>
            <person name="Ramirez L."/>
            <person name="Alfaro M."/>
            <person name="Sun H."/>
            <person name="Tritt A."/>
            <person name="Yoshinaga Y."/>
            <person name="Zwiers L.-H."/>
            <person name="Turgeon B."/>
            <person name="Goodwin S."/>
            <person name="Spatafora J."/>
            <person name="Crous P."/>
            <person name="Grigoriev I."/>
        </authorList>
    </citation>
    <scope>NUCLEOTIDE SEQUENCE</scope>
    <source>
        <strain evidence="5">CBS 133067</strain>
    </source>
</reference>
<feature type="active site" description="Schiff-base intermediate with substrate" evidence="3">
    <location>
        <position position="182"/>
    </location>
</feature>
<proteinExistence type="inferred from homology"/>
<dbReference type="Gene3D" id="3.20.20.70">
    <property type="entry name" value="Aldolase class I"/>
    <property type="match status" value="1"/>
</dbReference>
<dbReference type="PRINTS" id="PR00146">
    <property type="entry name" value="DHPICSNTHASE"/>
</dbReference>
<feature type="active site" description="Proton donor/acceptor" evidence="3">
    <location>
        <position position="150"/>
    </location>
</feature>
<dbReference type="InterPro" id="IPR002220">
    <property type="entry name" value="DapA-like"/>
</dbReference>
<feature type="binding site" evidence="4">
    <location>
        <position position="216"/>
    </location>
    <ligand>
        <name>pyruvate</name>
        <dbReference type="ChEBI" id="CHEBI:15361"/>
    </ligand>
</feature>
<keyword evidence="1 2" id="KW-0456">Lyase</keyword>
<sequence>MDVTNSSAKLRQGVYVPVVTPFNQNEDIDIPIFKRNIARLAKADCGLVLSGTLGEGNLLEREEKKLLVKAAKDVLMAEDLDNSIPIIAGINGESLRQCVKHAQDAAEAGADAAVVVAPSYFAFAYGKNKSALKNFFESLADRSPIPLLLYNIPFASGGIDLDPDFLMDIAISKGHRVALHVKSPEYRARHPLPFLVLPGGSDYMLPALVARQDGCVSGPANIYPKVMMKLFRTSVEALETGNAKKFREAQQLQDLVTEADSIINRVGFLGIKTAFDVHVAPDVKDVEYLGGVFRKPLPPPSEYVIETVREGLKKIYEVENSL</sequence>
<dbReference type="GO" id="GO:0008840">
    <property type="term" value="F:4-hydroxy-tetrahydrodipicolinate synthase activity"/>
    <property type="evidence" value="ECO:0007669"/>
    <property type="project" value="TreeGrafter"/>
</dbReference>
<protein>
    <submittedName>
        <fullName evidence="5">Aldolase</fullName>
    </submittedName>
</protein>
<dbReference type="PANTHER" id="PTHR12128:SF66">
    <property type="entry name" value="4-HYDROXY-2-OXOGLUTARATE ALDOLASE, MITOCHONDRIAL"/>
    <property type="match status" value="1"/>
</dbReference>
<dbReference type="SUPFAM" id="SSF51569">
    <property type="entry name" value="Aldolase"/>
    <property type="match status" value="1"/>
</dbReference>
<name>A0A9P4INZ0_9PEZI</name>
<dbReference type="CDD" id="cd00408">
    <property type="entry name" value="DHDPS-like"/>
    <property type="match status" value="1"/>
</dbReference>
<dbReference type="PANTHER" id="PTHR12128">
    <property type="entry name" value="DIHYDRODIPICOLINATE SYNTHASE"/>
    <property type="match status" value="1"/>
</dbReference>
<keyword evidence="6" id="KW-1185">Reference proteome</keyword>
<dbReference type="PIRSF" id="PIRSF001365">
    <property type="entry name" value="DHDPS"/>
    <property type="match status" value="1"/>
</dbReference>
<comment type="caution">
    <text evidence="5">The sequence shown here is derived from an EMBL/GenBank/DDBJ whole genome shotgun (WGS) entry which is preliminary data.</text>
</comment>